<name>A0A1M7J272_9BACT</name>
<dbReference type="CDD" id="cd00146">
    <property type="entry name" value="PKD"/>
    <property type="match status" value="3"/>
</dbReference>
<dbReference type="InterPro" id="IPR000601">
    <property type="entry name" value="PKD_dom"/>
</dbReference>
<dbReference type="SUPFAM" id="SSF49299">
    <property type="entry name" value="PKD domain"/>
    <property type="match status" value="4"/>
</dbReference>
<dbReference type="STRING" id="1419482.SAMN05444266_108193"/>
<dbReference type="InterPro" id="IPR013783">
    <property type="entry name" value="Ig-like_fold"/>
</dbReference>
<dbReference type="Gene3D" id="2.60.40.10">
    <property type="entry name" value="Immunoglobulins"/>
    <property type="match status" value="7"/>
</dbReference>
<dbReference type="PROSITE" id="PS50093">
    <property type="entry name" value="PKD"/>
    <property type="match status" value="1"/>
</dbReference>
<accession>A0A1M7J272</accession>
<protein>
    <submittedName>
        <fullName evidence="2">Gliding motility-associated C-terminal domain-containing protein</fullName>
    </submittedName>
</protein>
<dbReference type="NCBIfam" id="TIGR04131">
    <property type="entry name" value="Bac_Flav_CTERM"/>
    <property type="match status" value="1"/>
</dbReference>
<dbReference type="EMBL" id="FRBL01000008">
    <property type="protein sequence ID" value="SHM47121.1"/>
    <property type="molecule type" value="Genomic_DNA"/>
</dbReference>
<dbReference type="Pfam" id="PF13585">
    <property type="entry name" value="CHU_C"/>
    <property type="match status" value="1"/>
</dbReference>
<feature type="domain" description="PKD" evidence="1">
    <location>
        <begin position="1005"/>
        <end position="1055"/>
    </location>
</feature>
<evidence type="ECO:0000313" key="3">
    <source>
        <dbReference type="Proteomes" id="UP000184420"/>
    </source>
</evidence>
<gene>
    <name evidence="2" type="ORF">SAMN05444266_108193</name>
</gene>
<dbReference type="Proteomes" id="UP000184420">
    <property type="component" value="Unassembled WGS sequence"/>
</dbReference>
<sequence length="1228" mass="129410">MLFVCLLLSYICSAAQDKLYVVNGNDLGYVDMADYTYHKIVTLTRVFTDLANTPDGKFYGLDDASIYEINVTDGTCTLVPIGTNPTFDYGNSMVSDRDGNLFVAGSADYLHKINLKTGEVTQVGLMGYAPGGDLCFSDGKLYMVTHDSELLEITLDGTRSSIVSTRLIGKLGVKGQVYSIGTNQYGICYLISTIGELAIIDLEDATTYVINNDIKGGLKEVNGIAILNEGKNDKDIEICGNGIDDDKNRFIDDNDLACRMKRGVCTTDSKEIFREEFGTGGGYGSAVPGLHSGAYTFSNTAPLQEGQYTVVDNPRTAIGNNTWKQMPDYSGQPGGRMMVINGSFFPGEIYRKLITGLCDQQQYSLSVKACSVISPELTCGENTSPIPSRIRFRIEDGSGNILGQLSEKYIPPDDNPNGTWKDYGLIFTLPANITTIQVVLLNDAPGGCGNDMAIDNIVLSTCLVEQAVKVNNGNSLSACANEAATFTADMTGSAISNPLFTWQKFDAATSRWADVSATTVPTFVIQHITSADAGQYRVMIRENTSAACFKQAVSQPVVLTVKALPDVQVAATISVCTGQPLQLNATTAAGNTIVWTDTKGNTYNGASPVVATAATAQQSGDYAVKVTAADNCVNTAKSTVTVQSTIAYSFTLPPQSICVGAPVQATVATGPVITGYEWTTDAAGTIIGPNTATPTISWNAPGTHTLTLKATGNCLQSQPVSQQATVVAASQPGTLSFKTPVCVGEAVALTLSGQSTGTVTWDLTGNPATQGSGTPLTATWAAPGKYTIKYTVNGSCGQTTGITGYIEVTSIPVVQVTAAINICSGEALQLKATAAAGTTYTWTDTKGNTYNGASPVVSTAATAQLSGVYTLKASAGANCVATAQSTVTVQNRTAYAFSIPSQAICVGAPVQATVAAGPTITGYEWSTDVSGTISGQNTATPTVQWNTPGTHTLTLKATGNCLQVQSAQQQANVVATALVGQLNYKSLACINEPVTFNVTNQSVGTISWSFSGNPVTQGSSTPFTATWTTPGQYTIQYTVKGSCGQTTAATRTIEVGGKPTVTLPDDTTLCKGVQLLLQPAYSNDVTGFSWQNSDFSANPVSVANEAGTYTLVVQNKYGCRASDAINVKYGSCGCEVYMPNAFTPNGDGKNDIFKPLVYCTTRMFRFSVYNRWGQLIFSTSKPGDGWNGSLNNSGGRKADPGTYVWVLEYEGVENTGAVRKTGAVTLLR</sequence>
<dbReference type="InterPro" id="IPR035986">
    <property type="entry name" value="PKD_dom_sf"/>
</dbReference>
<reference evidence="2 3" key="1">
    <citation type="submission" date="2016-11" db="EMBL/GenBank/DDBJ databases">
        <authorList>
            <person name="Jaros S."/>
            <person name="Januszkiewicz K."/>
            <person name="Wedrychowicz H."/>
        </authorList>
    </citation>
    <scope>NUCLEOTIDE SEQUENCE [LARGE SCALE GENOMIC DNA]</scope>
    <source>
        <strain evidence="2 3">DSM 27406</strain>
    </source>
</reference>
<dbReference type="AlphaFoldDB" id="A0A1M7J272"/>
<evidence type="ECO:0000313" key="2">
    <source>
        <dbReference type="EMBL" id="SHM47121.1"/>
    </source>
</evidence>
<proteinExistence type="predicted"/>
<evidence type="ECO:0000259" key="1">
    <source>
        <dbReference type="PROSITE" id="PS50093"/>
    </source>
</evidence>
<organism evidence="2 3">
    <name type="scientific">Chitinophaga jiangningensis</name>
    <dbReference type="NCBI Taxonomy" id="1419482"/>
    <lineage>
        <taxon>Bacteria</taxon>
        <taxon>Pseudomonadati</taxon>
        <taxon>Bacteroidota</taxon>
        <taxon>Chitinophagia</taxon>
        <taxon>Chitinophagales</taxon>
        <taxon>Chitinophagaceae</taxon>
        <taxon>Chitinophaga</taxon>
    </lineage>
</organism>
<keyword evidence="3" id="KW-1185">Reference proteome</keyword>
<dbReference type="SUPFAM" id="SSF101898">
    <property type="entry name" value="NHL repeat"/>
    <property type="match status" value="1"/>
</dbReference>
<dbReference type="InterPro" id="IPR026341">
    <property type="entry name" value="T9SS_type_B"/>
</dbReference>